<keyword evidence="2" id="KW-0812">Transmembrane</keyword>
<accession>A0A9W6N038</accession>
<keyword evidence="2" id="KW-0472">Membrane</keyword>
<evidence type="ECO:0000256" key="2">
    <source>
        <dbReference type="SAM" id="Phobius"/>
    </source>
</evidence>
<dbReference type="AlphaFoldDB" id="A0A9W6N038"/>
<protein>
    <submittedName>
        <fullName evidence="3">Uncharacterized protein</fullName>
    </submittedName>
</protein>
<keyword evidence="2" id="KW-1133">Transmembrane helix</keyword>
<dbReference type="EMBL" id="BSFJ01000018">
    <property type="protein sequence ID" value="GLK72612.1"/>
    <property type="molecule type" value="Genomic_DNA"/>
</dbReference>
<dbReference type="Proteomes" id="UP001143370">
    <property type="component" value="Unassembled WGS sequence"/>
</dbReference>
<keyword evidence="4" id="KW-1185">Reference proteome</keyword>
<feature type="transmembrane region" description="Helical" evidence="2">
    <location>
        <begin position="12"/>
        <end position="32"/>
    </location>
</feature>
<dbReference type="RefSeq" id="WP_213371183.1">
    <property type="nucleotide sequence ID" value="NZ_BSFJ01000018.1"/>
</dbReference>
<evidence type="ECO:0000313" key="3">
    <source>
        <dbReference type="EMBL" id="GLK72612.1"/>
    </source>
</evidence>
<name>A0A9W6N038_9HYPH</name>
<organism evidence="3 4">
    <name type="scientific">Ancylobacter dichloromethanicus</name>
    <dbReference type="NCBI Taxonomy" id="518825"/>
    <lineage>
        <taxon>Bacteria</taxon>
        <taxon>Pseudomonadati</taxon>
        <taxon>Pseudomonadota</taxon>
        <taxon>Alphaproteobacteria</taxon>
        <taxon>Hyphomicrobiales</taxon>
        <taxon>Xanthobacteraceae</taxon>
        <taxon>Ancylobacter</taxon>
    </lineage>
</organism>
<gene>
    <name evidence="3" type="ORF">GCM10017643_27280</name>
</gene>
<feature type="transmembrane region" description="Helical" evidence="2">
    <location>
        <begin position="38"/>
        <end position="59"/>
    </location>
</feature>
<reference evidence="3" key="2">
    <citation type="submission" date="2023-01" db="EMBL/GenBank/DDBJ databases">
        <authorList>
            <person name="Sun Q."/>
            <person name="Evtushenko L."/>
        </authorList>
    </citation>
    <scope>NUCLEOTIDE SEQUENCE</scope>
    <source>
        <strain evidence="3">VKM B-2484</strain>
    </source>
</reference>
<evidence type="ECO:0000256" key="1">
    <source>
        <dbReference type="SAM" id="MobiDB-lite"/>
    </source>
</evidence>
<feature type="region of interest" description="Disordered" evidence="1">
    <location>
        <begin position="76"/>
        <end position="114"/>
    </location>
</feature>
<comment type="caution">
    <text evidence="3">The sequence shown here is derived from an EMBL/GenBank/DDBJ whole genome shotgun (WGS) entry which is preliminary data.</text>
</comment>
<sequence length="114" mass="12400">MSWLLAIVLDWTPWWLWTAAGGVLLAATFSLWRPILAILPWPAIVALAASIVGALAYLAGRNKGAAGALQRARDKEQARADDIEHRAAAARERADRDALSGGLRDDDGWRRNDG</sequence>
<proteinExistence type="predicted"/>
<evidence type="ECO:0000313" key="4">
    <source>
        <dbReference type="Proteomes" id="UP001143370"/>
    </source>
</evidence>
<reference evidence="3" key="1">
    <citation type="journal article" date="2014" name="Int. J. Syst. Evol. Microbiol.">
        <title>Complete genome sequence of Corynebacterium casei LMG S-19264T (=DSM 44701T), isolated from a smear-ripened cheese.</title>
        <authorList>
            <consortium name="US DOE Joint Genome Institute (JGI-PGF)"/>
            <person name="Walter F."/>
            <person name="Albersmeier A."/>
            <person name="Kalinowski J."/>
            <person name="Ruckert C."/>
        </authorList>
    </citation>
    <scope>NUCLEOTIDE SEQUENCE</scope>
    <source>
        <strain evidence="3">VKM B-2484</strain>
    </source>
</reference>